<dbReference type="PANTHER" id="PTHR43806:SF11">
    <property type="entry name" value="CEREVISIN-RELATED"/>
    <property type="match status" value="1"/>
</dbReference>
<comment type="similarity">
    <text evidence="1 5 6">Belongs to the peptidase S8 family.</text>
</comment>
<keyword evidence="7" id="KW-0732">Signal</keyword>
<feature type="active site" description="Charge relay system" evidence="5">
    <location>
        <position position="164"/>
    </location>
</feature>
<reference evidence="9 10" key="1">
    <citation type="submission" date="2024-09" db="EMBL/GenBank/DDBJ databases">
        <authorList>
            <person name="Sun Q."/>
            <person name="Mori K."/>
        </authorList>
    </citation>
    <scope>NUCLEOTIDE SEQUENCE [LARGE SCALE GENOMIC DNA]</scope>
    <source>
        <strain evidence="9 10">JCM 3143</strain>
    </source>
</reference>
<evidence type="ECO:0000256" key="7">
    <source>
        <dbReference type="SAM" id="SignalP"/>
    </source>
</evidence>
<dbReference type="PRINTS" id="PR00723">
    <property type="entry name" value="SUBTILISIN"/>
</dbReference>
<feature type="domain" description="Peptidase S8/S53" evidence="8">
    <location>
        <begin position="155"/>
        <end position="459"/>
    </location>
</feature>
<dbReference type="PROSITE" id="PS00136">
    <property type="entry name" value="SUBTILASE_ASP"/>
    <property type="match status" value="1"/>
</dbReference>
<dbReference type="EMBL" id="JBHMBW010000098">
    <property type="protein sequence ID" value="MFB9630473.1"/>
    <property type="molecule type" value="Genomic_DNA"/>
</dbReference>
<evidence type="ECO:0000313" key="10">
    <source>
        <dbReference type="Proteomes" id="UP001589532"/>
    </source>
</evidence>
<evidence type="ECO:0000256" key="3">
    <source>
        <dbReference type="ARBA" id="ARBA00022801"/>
    </source>
</evidence>
<sequence length="472" mass="48397">MRPRSLLGGALALVATSAVLGAAPALLAATEPPVGPTVGPPVPRAAGNGPLISPALVAEVRTRSRVRSIIQLKPGESVEAVAKDVEQASASSRVVDATSSPHFFVAEVDRMTLARLEKDARIQAVYKDELRTTTLDDNSTALIRSDRANQAGWTGKGTTVAILDTGIDRDHPYLAGRIVDEACFSTSDPRDGTVSLCPNNQPTQTGPGAADAETAQCIVRGANACSHGTHVAGIAAGRMTAGAPANGVAPDAGILPIQVFSRVDNAMTCEVGRTPPPCFLSYLSDEKLALEYVARVVSAHNIAAVNMSLGGGGPYTEACDTDAAASAVKPEFDTLVSMGVAPVVAAGNNGFANGIVAPACLSSAIAVGATDGFDQPARFTNRGPMLDLFAPGVSIRSSVPDDTYVERSGTSMAAPHVAGMFALMKQAYPDFTVAQSLQRLQGTGAAIRYSAAGTLVTTARIDAQHATSAAHA</sequence>
<dbReference type="InterPro" id="IPR022398">
    <property type="entry name" value="Peptidase_S8_His-AS"/>
</dbReference>
<keyword evidence="10" id="KW-1185">Reference proteome</keyword>
<feature type="active site" description="Charge relay system" evidence="5">
    <location>
        <position position="227"/>
    </location>
</feature>
<dbReference type="SUPFAM" id="SSF52743">
    <property type="entry name" value="Subtilisin-like"/>
    <property type="match status" value="1"/>
</dbReference>
<feature type="signal peptide" evidence="7">
    <location>
        <begin position="1"/>
        <end position="28"/>
    </location>
</feature>
<dbReference type="InterPro" id="IPR023828">
    <property type="entry name" value="Peptidase_S8_Ser-AS"/>
</dbReference>
<comment type="caution">
    <text evidence="9">The sequence shown here is derived from an EMBL/GenBank/DDBJ whole genome shotgun (WGS) entry which is preliminary data.</text>
</comment>
<keyword evidence="2 5" id="KW-0645">Protease</keyword>
<evidence type="ECO:0000256" key="5">
    <source>
        <dbReference type="PROSITE-ProRule" id="PRU01240"/>
    </source>
</evidence>
<gene>
    <name evidence="9" type="ORF">ACFFSA_46000</name>
</gene>
<dbReference type="PROSITE" id="PS00137">
    <property type="entry name" value="SUBTILASE_HIS"/>
    <property type="match status" value="1"/>
</dbReference>
<evidence type="ECO:0000256" key="2">
    <source>
        <dbReference type="ARBA" id="ARBA00022670"/>
    </source>
</evidence>
<dbReference type="InterPro" id="IPR015500">
    <property type="entry name" value="Peptidase_S8_subtilisin-rel"/>
</dbReference>
<keyword evidence="3 5" id="KW-0378">Hydrolase</keyword>
<protein>
    <submittedName>
        <fullName evidence="9">S8 family serine peptidase</fullName>
    </submittedName>
</protein>
<evidence type="ECO:0000256" key="1">
    <source>
        <dbReference type="ARBA" id="ARBA00011073"/>
    </source>
</evidence>
<evidence type="ECO:0000259" key="8">
    <source>
        <dbReference type="Pfam" id="PF00082"/>
    </source>
</evidence>
<dbReference type="InterPro" id="IPR050131">
    <property type="entry name" value="Peptidase_S8_subtilisin-like"/>
</dbReference>
<dbReference type="Gene3D" id="3.40.50.200">
    <property type="entry name" value="Peptidase S8/S53 domain"/>
    <property type="match status" value="1"/>
</dbReference>
<dbReference type="PANTHER" id="PTHR43806">
    <property type="entry name" value="PEPTIDASE S8"/>
    <property type="match status" value="1"/>
</dbReference>
<dbReference type="InterPro" id="IPR036852">
    <property type="entry name" value="Peptidase_S8/S53_dom_sf"/>
</dbReference>
<dbReference type="Proteomes" id="UP001589532">
    <property type="component" value="Unassembled WGS sequence"/>
</dbReference>
<dbReference type="PROSITE" id="PS00138">
    <property type="entry name" value="SUBTILASE_SER"/>
    <property type="match status" value="1"/>
</dbReference>
<organism evidence="9 10">
    <name type="scientific">Nonomuraea helvata</name>
    <dbReference type="NCBI Taxonomy" id="37484"/>
    <lineage>
        <taxon>Bacteria</taxon>
        <taxon>Bacillati</taxon>
        <taxon>Actinomycetota</taxon>
        <taxon>Actinomycetes</taxon>
        <taxon>Streptosporangiales</taxon>
        <taxon>Streptosporangiaceae</taxon>
        <taxon>Nonomuraea</taxon>
    </lineage>
</organism>
<name>A0ABV5SHA9_9ACTN</name>
<keyword evidence="4 5" id="KW-0720">Serine protease</keyword>
<evidence type="ECO:0000313" key="9">
    <source>
        <dbReference type="EMBL" id="MFB9630473.1"/>
    </source>
</evidence>
<dbReference type="Pfam" id="PF00082">
    <property type="entry name" value="Peptidase_S8"/>
    <property type="match status" value="1"/>
</dbReference>
<dbReference type="InterPro" id="IPR000209">
    <property type="entry name" value="Peptidase_S8/S53_dom"/>
</dbReference>
<dbReference type="RefSeq" id="WP_344991886.1">
    <property type="nucleotide sequence ID" value="NZ_BAAAXV010000005.1"/>
</dbReference>
<feature type="active site" description="Charge relay system" evidence="5">
    <location>
        <position position="411"/>
    </location>
</feature>
<accession>A0ABV5SHA9</accession>
<dbReference type="InterPro" id="IPR023827">
    <property type="entry name" value="Peptidase_S8_Asp-AS"/>
</dbReference>
<evidence type="ECO:0000256" key="4">
    <source>
        <dbReference type="ARBA" id="ARBA00022825"/>
    </source>
</evidence>
<feature type="chain" id="PRO_5046515664" evidence="7">
    <location>
        <begin position="29"/>
        <end position="472"/>
    </location>
</feature>
<proteinExistence type="inferred from homology"/>
<evidence type="ECO:0000256" key="6">
    <source>
        <dbReference type="RuleBase" id="RU003355"/>
    </source>
</evidence>
<dbReference type="PROSITE" id="PS51892">
    <property type="entry name" value="SUBTILASE"/>
    <property type="match status" value="1"/>
</dbReference>